<proteinExistence type="predicted"/>
<sequence>MSVFEEQAKTIGLSLIKTDDKILIAENHEKYLKLKTSLEELGGSGKLAIAELLVIKGNIKKALQENPSLIKEDGLVEKKIGSFSLFTKNELPDQDVKIVHFQSLDTKIFKSDEYIIIKQKGNHDLIRKNPMFIEFLRGKITIDQLFDFIASLNIPNGLYIQEPIGFGDPKKLKKWKKIGTMVSVFSFICFIIVIILKYLMLSK</sequence>
<keyword evidence="1" id="KW-0472">Membrane</keyword>
<dbReference type="AlphaFoldDB" id="A0A1H7GM45"/>
<dbReference type="EMBL" id="FOAB01000001">
    <property type="protein sequence ID" value="SEK37590.1"/>
    <property type="molecule type" value="Genomic_DNA"/>
</dbReference>
<dbReference type="OrthoDB" id="1494988at2"/>
<evidence type="ECO:0000313" key="3">
    <source>
        <dbReference type="Proteomes" id="UP000198521"/>
    </source>
</evidence>
<feature type="transmembrane region" description="Helical" evidence="1">
    <location>
        <begin position="178"/>
        <end position="200"/>
    </location>
</feature>
<name>A0A1H7GM45_AQUAM</name>
<keyword evidence="1" id="KW-1133">Transmembrane helix</keyword>
<gene>
    <name evidence="2" type="ORF">SAMN04487910_0378</name>
</gene>
<reference evidence="3" key="1">
    <citation type="submission" date="2016-10" db="EMBL/GenBank/DDBJ databases">
        <authorList>
            <person name="Varghese N."/>
            <person name="Submissions S."/>
        </authorList>
    </citation>
    <scope>NUCLEOTIDE SEQUENCE [LARGE SCALE GENOMIC DNA]</scope>
    <source>
        <strain evidence="3">DSM 25232 / NCIMB 14723 / 92V</strain>
    </source>
</reference>
<evidence type="ECO:0000313" key="2">
    <source>
        <dbReference type="EMBL" id="SEK37590.1"/>
    </source>
</evidence>
<evidence type="ECO:0000256" key="1">
    <source>
        <dbReference type="SAM" id="Phobius"/>
    </source>
</evidence>
<keyword evidence="3" id="KW-1185">Reference proteome</keyword>
<dbReference type="RefSeq" id="WP_091404749.1">
    <property type="nucleotide sequence ID" value="NZ_FOAB01000001.1"/>
</dbReference>
<accession>A0A1H7GM45</accession>
<protein>
    <submittedName>
        <fullName evidence="2">Uncharacterized protein</fullName>
    </submittedName>
</protein>
<organism evidence="2 3">
    <name type="scientific">Aquimarina amphilecti</name>
    <dbReference type="NCBI Taxonomy" id="1038014"/>
    <lineage>
        <taxon>Bacteria</taxon>
        <taxon>Pseudomonadati</taxon>
        <taxon>Bacteroidota</taxon>
        <taxon>Flavobacteriia</taxon>
        <taxon>Flavobacteriales</taxon>
        <taxon>Flavobacteriaceae</taxon>
        <taxon>Aquimarina</taxon>
    </lineage>
</organism>
<dbReference type="Proteomes" id="UP000198521">
    <property type="component" value="Unassembled WGS sequence"/>
</dbReference>
<keyword evidence="1" id="KW-0812">Transmembrane</keyword>